<name>A0A0E9WLH7_ANGAN</name>
<reference evidence="1" key="1">
    <citation type="submission" date="2014-11" db="EMBL/GenBank/DDBJ databases">
        <authorList>
            <person name="Amaro Gonzalez C."/>
        </authorList>
    </citation>
    <scope>NUCLEOTIDE SEQUENCE</scope>
</reference>
<organism evidence="1">
    <name type="scientific">Anguilla anguilla</name>
    <name type="common">European freshwater eel</name>
    <name type="synonym">Muraena anguilla</name>
    <dbReference type="NCBI Taxonomy" id="7936"/>
    <lineage>
        <taxon>Eukaryota</taxon>
        <taxon>Metazoa</taxon>
        <taxon>Chordata</taxon>
        <taxon>Craniata</taxon>
        <taxon>Vertebrata</taxon>
        <taxon>Euteleostomi</taxon>
        <taxon>Actinopterygii</taxon>
        <taxon>Neopterygii</taxon>
        <taxon>Teleostei</taxon>
        <taxon>Anguilliformes</taxon>
        <taxon>Anguillidae</taxon>
        <taxon>Anguilla</taxon>
    </lineage>
</organism>
<protein>
    <submittedName>
        <fullName evidence="1">Uncharacterized protein</fullName>
    </submittedName>
</protein>
<dbReference type="EMBL" id="GBXM01018264">
    <property type="protein sequence ID" value="JAH90313.1"/>
    <property type="molecule type" value="Transcribed_RNA"/>
</dbReference>
<accession>A0A0E9WLH7</accession>
<reference evidence="1" key="2">
    <citation type="journal article" date="2015" name="Fish Shellfish Immunol.">
        <title>Early steps in the European eel (Anguilla anguilla)-Vibrio vulnificus interaction in the gills: Role of the RtxA13 toxin.</title>
        <authorList>
            <person name="Callol A."/>
            <person name="Pajuelo D."/>
            <person name="Ebbesson L."/>
            <person name="Teles M."/>
            <person name="MacKenzie S."/>
            <person name="Amaro C."/>
        </authorList>
    </citation>
    <scope>NUCLEOTIDE SEQUENCE</scope>
</reference>
<sequence length="51" mass="5722">MCVHVCVRVCERARGEGHPCGLYAPHPYHTQVRILATPRCLCSVKSLEQCL</sequence>
<proteinExistence type="predicted"/>
<evidence type="ECO:0000313" key="1">
    <source>
        <dbReference type="EMBL" id="JAH90313.1"/>
    </source>
</evidence>
<dbReference type="AlphaFoldDB" id="A0A0E9WLH7"/>